<name>A0A3B0S1Z9_9ZZZZ</name>
<organism evidence="3">
    <name type="scientific">hydrothermal vent metagenome</name>
    <dbReference type="NCBI Taxonomy" id="652676"/>
    <lineage>
        <taxon>unclassified sequences</taxon>
        <taxon>metagenomes</taxon>
        <taxon>ecological metagenomes</taxon>
    </lineage>
</organism>
<protein>
    <recommendedName>
        <fullName evidence="2">Flavin reductase like domain-containing protein</fullName>
    </recommendedName>
</protein>
<accession>A0A3B0S1Z9</accession>
<gene>
    <name evidence="3" type="ORF">MNBD_ACTINO02-375</name>
</gene>
<dbReference type="GO" id="GO:0042602">
    <property type="term" value="F:riboflavin reductase (NADPH) activity"/>
    <property type="evidence" value="ECO:0007669"/>
    <property type="project" value="TreeGrafter"/>
</dbReference>
<keyword evidence="1" id="KW-0560">Oxidoreductase</keyword>
<dbReference type="InterPro" id="IPR050268">
    <property type="entry name" value="NADH-dep_flavin_reductase"/>
</dbReference>
<evidence type="ECO:0000313" key="3">
    <source>
        <dbReference type="EMBL" id="VAV94448.1"/>
    </source>
</evidence>
<evidence type="ECO:0000256" key="1">
    <source>
        <dbReference type="ARBA" id="ARBA00023002"/>
    </source>
</evidence>
<dbReference type="Gene3D" id="2.30.110.10">
    <property type="entry name" value="Electron Transport, Fmn-binding Protein, Chain A"/>
    <property type="match status" value="1"/>
</dbReference>
<dbReference type="InterPro" id="IPR002563">
    <property type="entry name" value="Flavin_Rdtase-like_dom"/>
</dbReference>
<dbReference type="InterPro" id="IPR012349">
    <property type="entry name" value="Split_barrel_FMN-bd"/>
</dbReference>
<dbReference type="AlphaFoldDB" id="A0A3B0S1Z9"/>
<sequence length="169" mass="18489">MPLVPTTINKIMWSIPNILCLIGSRHEDEWNGMTQSWVTQVAMEPVLVAVSIDATAVTNRLIKGGGSFSVNIWDRSNTRPFVKFSKPATKDGETLNGLPVREGVTGVPVFRDAIAYLECTVWETVACGTHDLFIGEVVDADIVNADVLGDVARMEDTRMKYGGVRRGGH</sequence>
<dbReference type="PANTHER" id="PTHR30466:SF1">
    <property type="entry name" value="FMN REDUCTASE (NADH) RUTF"/>
    <property type="match status" value="1"/>
</dbReference>
<dbReference type="SMART" id="SM00903">
    <property type="entry name" value="Flavin_Reduct"/>
    <property type="match status" value="1"/>
</dbReference>
<dbReference type="PANTHER" id="PTHR30466">
    <property type="entry name" value="FLAVIN REDUCTASE"/>
    <property type="match status" value="1"/>
</dbReference>
<proteinExistence type="predicted"/>
<reference evidence="3" key="1">
    <citation type="submission" date="2018-06" db="EMBL/GenBank/DDBJ databases">
        <authorList>
            <person name="Zhirakovskaya E."/>
        </authorList>
    </citation>
    <scope>NUCLEOTIDE SEQUENCE</scope>
</reference>
<dbReference type="SUPFAM" id="SSF50475">
    <property type="entry name" value="FMN-binding split barrel"/>
    <property type="match status" value="1"/>
</dbReference>
<evidence type="ECO:0000259" key="2">
    <source>
        <dbReference type="SMART" id="SM00903"/>
    </source>
</evidence>
<dbReference type="GO" id="GO:0010181">
    <property type="term" value="F:FMN binding"/>
    <property type="evidence" value="ECO:0007669"/>
    <property type="project" value="InterPro"/>
</dbReference>
<dbReference type="Pfam" id="PF01613">
    <property type="entry name" value="Flavin_Reduct"/>
    <property type="match status" value="1"/>
</dbReference>
<feature type="domain" description="Flavin reductase like" evidence="2">
    <location>
        <begin position="12"/>
        <end position="152"/>
    </location>
</feature>
<dbReference type="EMBL" id="UOEK01000060">
    <property type="protein sequence ID" value="VAV94448.1"/>
    <property type="molecule type" value="Genomic_DNA"/>
</dbReference>